<dbReference type="Proteomes" id="UP000679284">
    <property type="component" value="Chromosome"/>
</dbReference>
<evidence type="ECO:0000256" key="2">
    <source>
        <dbReference type="SAM" id="Phobius"/>
    </source>
</evidence>
<evidence type="ECO:0000313" key="3">
    <source>
        <dbReference type="EMBL" id="QUS36612.1"/>
    </source>
</evidence>
<keyword evidence="2" id="KW-1133">Transmembrane helix</keyword>
<evidence type="ECO:0000256" key="1">
    <source>
        <dbReference type="PIRNR" id="PIRNR032126"/>
    </source>
</evidence>
<dbReference type="GO" id="GO:0045259">
    <property type="term" value="C:proton-transporting ATP synthase complex"/>
    <property type="evidence" value="ECO:0007669"/>
    <property type="project" value="UniProtKB-UniRule"/>
</dbReference>
<dbReference type="KEGG" id="fap:GR316_10260"/>
<name>A0A8J8SLL7_9RHOB</name>
<dbReference type="PIRSF" id="PIRSF032126">
    <property type="entry name" value="F0F1_ATP_synthase_subunit_I"/>
    <property type="match status" value="1"/>
</dbReference>
<keyword evidence="2" id="KW-0812">Transmembrane</keyword>
<keyword evidence="1" id="KW-0406">Ion transport</keyword>
<organism evidence="3 4">
    <name type="scientific">Falsirhodobacter algicola</name>
    <dbReference type="NCBI Taxonomy" id="2692330"/>
    <lineage>
        <taxon>Bacteria</taxon>
        <taxon>Pseudomonadati</taxon>
        <taxon>Pseudomonadota</taxon>
        <taxon>Alphaproteobacteria</taxon>
        <taxon>Rhodobacterales</taxon>
        <taxon>Paracoccaceae</taxon>
        <taxon>Falsirhodobacter</taxon>
    </lineage>
</organism>
<dbReference type="Pfam" id="PF09527">
    <property type="entry name" value="ATPase_gene1"/>
    <property type="match status" value="1"/>
</dbReference>
<dbReference type="InterPro" id="IPR016989">
    <property type="entry name" value="Atp1_alphaprobac"/>
</dbReference>
<keyword evidence="1 2" id="KW-0472">Membrane</keyword>
<proteinExistence type="inferred from homology"/>
<feature type="transmembrane region" description="Helical" evidence="2">
    <location>
        <begin position="68"/>
        <end position="89"/>
    </location>
</feature>
<accession>A0A8J8SLL7</accession>
<comment type="similarity">
    <text evidence="1">Belongs to the bacterial AtpI family.</text>
</comment>
<keyword evidence="4" id="KW-1185">Reference proteome</keyword>
<gene>
    <name evidence="3" type="ORF">GR316_10260</name>
</gene>
<dbReference type="InterPro" id="IPR032820">
    <property type="entry name" value="ATPase_put"/>
</dbReference>
<comment type="function">
    <text evidence="1">A possible function for this protein is to guide the assembly of the membrane sector of the ATPase enzyme complex.</text>
</comment>
<protein>
    <recommendedName>
        <fullName evidence="1">ATP synthase protein I</fullName>
    </recommendedName>
</protein>
<dbReference type="GO" id="GO:1902600">
    <property type="term" value="P:proton transmembrane transport"/>
    <property type="evidence" value="ECO:0007669"/>
    <property type="project" value="UniProtKB-KW"/>
</dbReference>
<sequence>MTNDPDPDRMRALEARLAKARGAPVKRTGQAGEAFSSGEIGWRMITELVAGLLIGFGIGYGLDVLLGTLPLCLIVFTLLGFAAGIRTMMRTAQSVQSKETTGGDTHERED</sequence>
<dbReference type="RefSeq" id="WP_211783831.1">
    <property type="nucleotide sequence ID" value="NZ_CP047289.1"/>
</dbReference>
<reference evidence="3" key="1">
    <citation type="submission" date="2020-01" db="EMBL/GenBank/DDBJ databases">
        <authorList>
            <person name="Yang Y."/>
            <person name="Kwon Y.M."/>
        </authorList>
    </citation>
    <scope>NUCLEOTIDE SEQUENCE</scope>
    <source>
        <strain evidence="3">PG104</strain>
    </source>
</reference>
<evidence type="ECO:0000313" key="4">
    <source>
        <dbReference type="Proteomes" id="UP000679284"/>
    </source>
</evidence>
<keyword evidence="1" id="KW-0375">Hydrogen ion transport</keyword>
<keyword evidence="1" id="KW-0813">Transport</keyword>
<feature type="transmembrane region" description="Helical" evidence="2">
    <location>
        <begin position="44"/>
        <end position="62"/>
    </location>
</feature>
<dbReference type="AlphaFoldDB" id="A0A8J8SLL7"/>
<dbReference type="EMBL" id="CP047289">
    <property type="protein sequence ID" value="QUS36612.1"/>
    <property type="molecule type" value="Genomic_DNA"/>
</dbReference>